<gene>
    <name evidence="2" type="ORF">XELAEV_180046162mg</name>
</gene>
<dbReference type="InterPro" id="IPR036116">
    <property type="entry name" value="FN3_sf"/>
</dbReference>
<evidence type="ECO:0000259" key="1">
    <source>
        <dbReference type="PROSITE" id="PS50853"/>
    </source>
</evidence>
<dbReference type="InterPro" id="IPR013783">
    <property type="entry name" value="Ig-like_fold"/>
</dbReference>
<feature type="non-terminal residue" evidence="2">
    <location>
        <position position="1"/>
    </location>
</feature>
<organism evidence="2">
    <name type="scientific">Xenopus laevis</name>
    <name type="common">African clawed frog</name>
    <dbReference type="NCBI Taxonomy" id="8355"/>
    <lineage>
        <taxon>Eukaryota</taxon>
        <taxon>Metazoa</taxon>
        <taxon>Chordata</taxon>
        <taxon>Craniata</taxon>
        <taxon>Vertebrata</taxon>
        <taxon>Euteleostomi</taxon>
        <taxon>Amphibia</taxon>
        <taxon>Batrachia</taxon>
        <taxon>Anura</taxon>
        <taxon>Pipoidea</taxon>
        <taxon>Pipidae</taxon>
        <taxon>Xenopodinae</taxon>
        <taxon>Xenopus</taxon>
        <taxon>Xenopus</taxon>
    </lineage>
</organism>
<dbReference type="InterPro" id="IPR003961">
    <property type="entry name" value="FN3_dom"/>
</dbReference>
<name>A0A974BR62_XENLA</name>
<dbReference type="GO" id="GO:0043235">
    <property type="term" value="C:receptor complex"/>
    <property type="evidence" value="ECO:0007669"/>
    <property type="project" value="TreeGrafter"/>
</dbReference>
<proteinExistence type="predicted"/>
<accession>A0A974BR62</accession>
<dbReference type="CDD" id="cd00063">
    <property type="entry name" value="FN3"/>
    <property type="match status" value="1"/>
</dbReference>
<dbReference type="Proteomes" id="UP000694892">
    <property type="component" value="Unassembled WGS sequence"/>
</dbReference>
<dbReference type="PANTHER" id="PTHR46957">
    <property type="entry name" value="CYTOKINE RECEPTOR"/>
    <property type="match status" value="1"/>
</dbReference>
<dbReference type="PANTHER" id="PTHR46957:SF10">
    <property type="entry name" value="PROTEIN TYROSINE PHOSPHATASE, RECEPTOR TYPE, H"/>
    <property type="match status" value="1"/>
</dbReference>
<dbReference type="Pfam" id="PF00041">
    <property type="entry name" value="fn3"/>
    <property type="match status" value="1"/>
</dbReference>
<sequence length="136" mass="14962">PSAITSLNIGSVSTTSVYLSWPIPLGNISSYIIQVSGTPRKEPITVNTNFSLVDQLIPGNYYTFTVFATAGNMNGQKIANSTTTDSSSMFLSMTYSTNDSNIQNKIIQQVQEFLSETFPGQKITVTLKEMRKISYK</sequence>
<dbReference type="SUPFAM" id="SSF49265">
    <property type="entry name" value="Fibronectin type III"/>
    <property type="match status" value="1"/>
</dbReference>
<dbReference type="EMBL" id="KV467260">
    <property type="protein sequence ID" value="OCT56618.1"/>
    <property type="molecule type" value="Genomic_DNA"/>
</dbReference>
<dbReference type="AlphaFoldDB" id="A0A974BR62"/>
<protein>
    <recommendedName>
        <fullName evidence="1">Fibronectin type-III domain-containing protein</fullName>
    </recommendedName>
</protein>
<feature type="domain" description="Fibronectin type-III" evidence="1">
    <location>
        <begin position="1"/>
        <end position="88"/>
    </location>
</feature>
<evidence type="ECO:0000313" key="2">
    <source>
        <dbReference type="EMBL" id="OCT56618.1"/>
    </source>
</evidence>
<reference evidence="2" key="1">
    <citation type="submission" date="2016-05" db="EMBL/GenBank/DDBJ databases">
        <title>WGS assembly of Xenopus laevis.</title>
        <authorList>
            <person name="Session A."/>
            <person name="Uno Y."/>
            <person name="Kwon T."/>
            <person name="Chapman J."/>
            <person name="Toyoda A."/>
            <person name="Takahashi S."/>
            <person name="Fukui A."/>
            <person name="Hikosaka A."/>
            <person name="Putnam N."/>
            <person name="Stites J."/>
            <person name="Van Heeringen S."/>
            <person name="Quigley I."/>
            <person name="Heinz S."/>
            <person name="Hellsten U."/>
            <person name="Lyons J."/>
            <person name="Suzuki A."/>
            <person name="Kondo M."/>
            <person name="Ogino H."/>
            <person name="Ochi H."/>
            <person name="Bogdanovic O."/>
            <person name="Lister R."/>
            <person name="Georgiou G."/>
            <person name="Paranjpe S."/>
            <person name="Van Kruijsbergen I."/>
            <person name="Mozaffari S."/>
            <person name="Shu S."/>
            <person name="Schmutz J."/>
            <person name="Jenkins J."/>
            <person name="Grimwood J."/>
            <person name="Carlson J."/>
            <person name="Mitros T."/>
            <person name="Simakov O."/>
            <person name="Heald R."/>
            <person name="Miller K."/>
            <person name="Haudenschild C."/>
            <person name="Kuroki Y."/>
            <person name="Tanaka T."/>
            <person name="Michiue T."/>
            <person name="Watanabe M."/>
            <person name="Kinoshita T."/>
            <person name="Ohta Y."/>
            <person name="Mawaribuchi S."/>
            <person name="Suzuki Y."/>
            <person name="Haramoto Y."/>
            <person name="Yamamoto T."/>
            <person name="Takagi C."/>
            <person name="Kitzman J."/>
            <person name="Shendure J."/>
            <person name="Nakayama T."/>
            <person name="Izutsu Y."/>
            <person name="Robert J."/>
            <person name="Dichmann D."/>
            <person name="Flajnik M."/>
            <person name="Houston D."/>
            <person name="Marcotte E."/>
            <person name="Wallingford J."/>
            <person name="Ito Y."/>
            <person name="Asashima M."/>
            <person name="Ueno N."/>
            <person name="Matsuda Y."/>
            <person name="Jan Veenstra G."/>
            <person name="Fujiyama A."/>
            <person name="Harland R."/>
            <person name="Taira M."/>
            <person name="Rokhsar D.S."/>
        </authorList>
    </citation>
    <scope>NUCLEOTIDE SEQUENCE</scope>
    <source>
        <strain evidence="2">J</strain>
        <tissue evidence="2">Blood</tissue>
    </source>
</reference>
<dbReference type="SMART" id="SM00060">
    <property type="entry name" value="FN3"/>
    <property type="match status" value="1"/>
</dbReference>
<dbReference type="InterPro" id="IPR050713">
    <property type="entry name" value="RTP_Phos/Ushers"/>
</dbReference>
<dbReference type="PROSITE" id="PS50853">
    <property type="entry name" value="FN3"/>
    <property type="match status" value="1"/>
</dbReference>
<dbReference type="Gene3D" id="2.60.40.10">
    <property type="entry name" value="Immunoglobulins"/>
    <property type="match status" value="1"/>
</dbReference>